<dbReference type="InterPro" id="IPR011042">
    <property type="entry name" value="6-blade_b-propeller_TolB-like"/>
</dbReference>
<dbReference type="OrthoDB" id="9770043at2"/>
<dbReference type="KEGG" id="euz:DVS28_a4446"/>
<dbReference type="PANTHER" id="PTHR19328">
    <property type="entry name" value="HEDGEHOG-INTERACTING PROTEIN"/>
    <property type="match status" value="1"/>
</dbReference>
<feature type="chain" id="PRO_5039164849" evidence="1">
    <location>
        <begin position="23"/>
        <end position="531"/>
    </location>
</feature>
<protein>
    <submittedName>
        <fullName evidence="3">Cytochrome c551/c552</fullName>
    </submittedName>
</protein>
<dbReference type="Proteomes" id="UP000264006">
    <property type="component" value="Chromosome"/>
</dbReference>
<proteinExistence type="predicted"/>
<feature type="domain" description="Glucose/Sorbosone dehydrogenase" evidence="2">
    <location>
        <begin position="56"/>
        <end position="470"/>
    </location>
</feature>
<dbReference type="Pfam" id="PF07995">
    <property type="entry name" value="GSDH"/>
    <property type="match status" value="1"/>
</dbReference>
<keyword evidence="4" id="KW-1185">Reference proteome</keyword>
<dbReference type="InterPro" id="IPR011041">
    <property type="entry name" value="Quinoprot_gluc/sorb_DH_b-prop"/>
</dbReference>
<dbReference type="RefSeq" id="WP_114593352.1">
    <property type="nucleotide sequence ID" value="NZ_CP031165.1"/>
</dbReference>
<organism evidence="3 4">
    <name type="scientific">Euzebya pacifica</name>
    <dbReference type="NCBI Taxonomy" id="1608957"/>
    <lineage>
        <taxon>Bacteria</taxon>
        <taxon>Bacillati</taxon>
        <taxon>Actinomycetota</taxon>
        <taxon>Nitriliruptoria</taxon>
        <taxon>Euzebyales</taxon>
    </lineage>
</organism>
<dbReference type="InterPro" id="IPR012938">
    <property type="entry name" value="Glc/Sorbosone_DH"/>
</dbReference>
<dbReference type="EMBL" id="CP031165">
    <property type="protein sequence ID" value="AXV09111.1"/>
    <property type="molecule type" value="Genomic_DNA"/>
</dbReference>
<accession>A0A346Y3R4</accession>
<feature type="signal peptide" evidence="1">
    <location>
        <begin position="1"/>
        <end position="22"/>
    </location>
</feature>
<evidence type="ECO:0000313" key="4">
    <source>
        <dbReference type="Proteomes" id="UP000264006"/>
    </source>
</evidence>
<evidence type="ECO:0000259" key="2">
    <source>
        <dbReference type="Pfam" id="PF07995"/>
    </source>
</evidence>
<dbReference type="Gene3D" id="2.120.10.30">
    <property type="entry name" value="TolB, C-terminal domain"/>
    <property type="match status" value="1"/>
</dbReference>
<dbReference type="SUPFAM" id="SSF50952">
    <property type="entry name" value="Soluble quinoprotein glucose dehydrogenase"/>
    <property type="match status" value="1"/>
</dbReference>
<gene>
    <name evidence="3" type="ORF">DVS28_a4446</name>
</gene>
<keyword evidence="1" id="KW-0732">Signal</keyword>
<name>A0A346Y3R4_9ACTN</name>
<dbReference type="AlphaFoldDB" id="A0A346Y3R4"/>
<sequence length="531" mass="55787">MFSLRKPSLRRVAVAVALLSLAALQLDFGRAAEAQLPATGLLDLSVETISTDVSDPTIVEVADDGTIVFVERKGAVNLIGPDGAQVEAGVIPVSANQCADCPTEDFALEEGGLHGLLLYPDFSAAGGKLLAYYSVPGSLGTAPVTPLHPDAGGDPTEEGIFRLSRFTVTGTTLDLSSEEVLLENATEWYECCHYGGDIEWLADGTVVLSTGDDTNPHESNGFSPHDANEGRDGFNAMRTSQNPADRRGKILRIDVDDIDEDGSLVPADNPHVDDAAYDPYVYAMGFRSNYRIDVDPESQAIIVGNVGPDAQRPDAARGPEGHDEVEVVPAGGGTNHGWPMCIGEAEPYVQYDAFGAENPGEPFDCSGTVPAQIHYTYHPDLSFPIMAHGVTRTAIAGPVYRYDGDGEHAFPEAYQGQFLMLEFSRNSMVTVPFDAETATLDTSAMLPGALGSLTGPIDATIGPDGAVYVANYGAGFYNAAGGSIARIVPGGPLDGVLPTDAGADTDATAPIALAAAALLVLLFPTRSRELI</sequence>
<evidence type="ECO:0000256" key="1">
    <source>
        <dbReference type="SAM" id="SignalP"/>
    </source>
</evidence>
<evidence type="ECO:0000313" key="3">
    <source>
        <dbReference type="EMBL" id="AXV09111.1"/>
    </source>
</evidence>
<dbReference type="PANTHER" id="PTHR19328:SF75">
    <property type="entry name" value="ALDOSE SUGAR DEHYDROGENASE YLII"/>
    <property type="match status" value="1"/>
</dbReference>
<reference evidence="3 4" key="1">
    <citation type="submission" date="2018-09" db="EMBL/GenBank/DDBJ databases">
        <title>Complete genome sequence of Euzebya sp. DY32-46 isolated from seawater of Pacific Ocean.</title>
        <authorList>
            <person name="Xu L."/>
            <person name="Wu Y.-H."/>
            <person name="Xu X.-W."/>
        </authorList>
    </citation>
    <scope>NUCLEOTIDE SEQUENCE [LARGE SCALE GENOMIC DNA]</scope>
    <source>
        <strain evidence="3 4">DY32-46</strain>
    </source>
</reference>